<accession>A0A7Y9LQP3</accession>
<dbReference type="PANTHER" id="PTHR19288:SF95">
    <property type="entry name" value="D-GLYCEROL 3-PHOSPHATE PHOSPHATASE"/>
    <property type="match status" value="1"/>
</dbReference>
<reference evidence="1 2" key="1">
    <citation type="submission" date="2020-07" db="EMBL/GenBank/DDBJ databases">
        <title>Sequencing the genomes of 1000 actinobacteria strains.</title>
        <authorList>
            <person name="Klenk H.-P."/>
        </authorList>
    </citation>
    <scope>NUCLEOTIDE SEQUENCE [LARGE SCALE GENOMIC DNA]</scope>
    <source>
        <strain evidence="1 2">DSM 102047</strain>
    </source>
</reference>
<dbReference type="InterPro" id="IPR036412">
    <property type="entry name" value="HAD-like_sf"/>
</dbReference>
<dbReference type="RefSeq" id="WP_179387691.1">
    <property type="nucleotide sequence ID" value="NZ_JACBYQ010000001.1"/>
</dbReference>
<dbReference type="Pfam" id="PF13242">
    <property type="entry name" value="Hydrolase_like"/>
    <property type="match status" value="1"/>
</dbReference>
<sequence length="336" mass="34784">MTESLIEAHDALLSDLDGVVYAGPDAIPGAIESLQKLEKYGIALGYVTNNASRTPEQVAGHLRELGAPATTEQVFGSAQAGAALLAERVPAGAKVLVTGSAALVREVESQGLKVVSTAEESPEAVIQGFDPGLGWADLAEAAFAIQAGALWVATNTDLTLPLARGIAPGNGSLVAAVANATGASPVVAGKPEPTLFTLAASRLAADKPLVVGDRLDTDILGGNQADMPTVLVLTGIDTVQTALAARSVERPDYLIATLAGLYQPYPQIVQDEAGWHCGQATATVTEQRLSITVPSQDNGQNPDCELDGWRAGCAAWWAALPNTEQPVMPTIDWRHG</sequence>
<dbReference type="InterPro" id="IPR023214">
    <property type="entry name" value="HAD_sf"/>
</dbReference>
<dbReference type="Gene3D" id="3.40.50.1000">
    <property type="entry name" value="HAD superfamily/HAD-like"/>
    <property type="match status" value="2"/>
</dbReference>
<dbReference type="InterPro" id="IPR006357">
    <property type="entry name" value="HAD-SF_hydro_IIA"/>
</dbReference>
<keyword evidence="2" id="KW-1185">Reference proteome</keyword>
<dbReference type="PANTHER" id="PTHR19288">
    <property type="entry name" value="4-NITROPHENYLPHOSPHATASE-RELATED"/>
    <property type="match status" value="1"/>
</dbReference>
<dbReference type="Proteomes" id="UP000521748">
    <property type="component" value="Unassembled WGS sequence"/>
</dbReference>
<protein>
    <submittedName>
        <fullName evidence="1">HAD superfamily hydrolase (TIGR01450 family)</fullName>
    </submittedName>
</protein>
<dbReference type="NCBIfam" id="TIGR01460">
    <property type="entry name" value="HAD-SF-IIA"/>
    <property type="match status" value="1"/>
</dbReference>
<dbReference type="AlphaFoldDB" id="A0A7Y9LQP3"/>
<name>A0A7Y9LQP3_9MICC</name>
<organism evidence="1 2">
    <name type="scientific">Psychromicrobium silvestre</name>
    <dbReference type="NCBI Taxonomy" id="1645614"/>
    <lineage>
        <taxon>Bacteria</taxon>
        <taxon>Bacillati</taxon>
        <taxon>Actinomycetota</taxon>
        <taxon>Actinomycetes</taxon>
        <taxon>Micrococcales</taxon>
        <taxon>Micrococcaceae</taxon>
        <taxon>Psychromicrobium</taxon>
    </lineage>
</organism>
<evidence type="ECO:0000313" key="1">
    <source>
        <dbReference type="EMBL" id="NYE93835.1"/>
    </source>
</evidence>
<comment type="caution">
    <text evidence="1">The sequence shown here is derived from an EMBL/GenBank/DDBJ whole genome shotgun (WGS) entry which is preliminary data.</text>
</comment>
<dbReference type="GO" id="GO:0005737">
    <property type="term" value="C:cytoplasm"/>
    <property type="evidence" value="ECO:0007669"/>
    <property type="project" value="TreeGrafter"/>
</dbReference>
<keyword evidence="1" id="KW-0378">Hydrolase</keyword>
<dbReference type="Pfam" id="PF13344">
    <property type="entry name" value="Hydrolase_6"/>
    <property type="match status" value="1"/>
</dbReference>
<dbReference type="SUPFAM" id="SSF56784">
    <property type="entry name" value="HAD-like"/>
    <property type="match status" value="1"/>
</dbReference>
<proteinExistence type="predicted"/>
<gene>
    <name evidence="1" type="ORF">FHU41_000056</name>
</gene>
<evidence type="ECO:0000313" key="2">
    <source>
        <dbReference type="Proteomes" id="UP000521748"/>
    </source>
</evidence>
<dbReference type="GO" id="GO:0016791">
    <property type="term" value="F:phosphatase activity"/>
    <property type="evidence" value="ECO:0007669"/>
    <property type="project" value="TreeGrafter"/>
</dbReference>
<dbReference type="EMBL" id="JACBYQ010000001">
    <property type="protein sequence ID" value="NYE93835.1"/>
    <property type="molecule type" value="Genomic_DNA"/>
</dbReference>